<gene>
    <name evidence="19" type="ORF">SAMN05660836_01583</name>
</gene>
<dbReference type="SMART" id="SM00065">
    <property type="entry name" value="GAF"/>
    <property type="match status" value="1"/>
</dbReference>
<dbReference type="SUPFAM" id="SSF55785">
    <property type="entry name" value="PYP-like sensor domain (PAS domain)"/>
    <property type="match status" value="1"/>
</dbReference>
<dbReference type="GO" id="GO:0000155">
    <property type="term" value="F:phosphorelay sensor kinase activity"/>
    <property type="evidence" value="ECO:0007669"/>
    <property type="project" value="InterPro"/>
</dbReference>
<dbReference type="InterPro" id="IPR003018">
    <property type="entry name" value="GAF"/>
</dbReference>
<evidence type="ECO:0000313" key="19">
    <source>
        <dbReference type="EMBL" id="SFM81492.1"/>
    </source>
</evidence>
<dbReference type="Gene3D" id="3.30.450.40">
    <property type="match status" value="1"/>
</dbReference>
<dbReference type="InterPro" id="IPR036890">
    <property type="entry name" value="HATPase_C_sf"/>
</dbReference>
<dbReference type="SMART" id="SM00388">
    <property type="entry name" value="HisKA"/>
    <property type="match status" value="1"/>
</dbReference>
<feature type="domain" description="PAS" evidence="16">
    <location>
        <begin position="675"/>
        <end position="720"/>
    </location>
</feature>
<dbReference type="SMART" id="SM00387">
    <property type="entry name" value="HATPase_c"/>
    <property type="match status" value="1"/>
</dbReference>
<dbReference type="AlphaFoldDB" id="A0A1I4TXL7"/>
<evidence type="ECO:0000259" key="16">
    <source>
        <dbReference type="PROSITE" id="PS50112"/>
    </source>
</evidence>
<evidence type="ECO:0000256" key="3">
    <source>
        <dbReference type="ARBA" id="ARBA00012438"/>
    </source>
</evidence>
<dbReference type="Gene3D" id="3.30.450.20">
    <property type="entry name" value="PAS domain"/>
    <property type="match status" value="2"/>
</dbReference>
<keyword evidence="7 14" id="KW-0812">Transmembrane</keyword>
<keyword evidence="6" id="KW-0808">Transferase</keyword>
<dbReference type="SUPFAM" id="SSF47384">
    <property type="entry name" value="Homodimeric domain of signal transducing histidine kinase"/>
    <property type="match status" value="1"/>
</dbReference>
<dbReference type="InterPro" id="IPR004358">
    <property type="entry name" value="Sig_transdc_His_kin-like_C"/>
</dbReference>
<feature type="domain" description="Histidine kinase" evidence="15">
    <location>
        <begin position="812"/>
        <end position="1031"/>
    </location>
</feature>
<evidence type="ECO:0000256" key="1">
    <source>
        <dbReference type="ARBA" id="ARBA00000085"/>
    </source>
</evidence>
<dbReference type="InterPro" id="IPR000700">
    <property type="entry name" value="PAS-assoc_C"/>
</dbReference>
<dbReference type="Gene3D" id="3.30.565.10">
    <property type="entry name" value="Histidine kinase-like ATPase, C-terminal domain"/>
    <property type="match status" value="1"/>
</dbReference>
<dbReference type="NCBIfam" id="TIGR00229">
    <property type="entry name" value="sensory_box"/>
    <property type="match status" value="1"/>
</dbReference>
<dbReference type="InterPro" id="IPR036097">
    <property type="entry name" value="HisK_dim/P_sf"/>
</dbReference>
<keyword evidence="5" id="KW-0597">Phosphoprotein</keyword>
<dbReference type="InterPro" id="IPR003660">
    <property type="entry name" value="HAMP_dom"/>
</dbReference>
<dbReference type="SUPFAM" id="SSF55781">
    <property type="entry name" value="GAF domain-like"/>
    <property type="match status" value="1"/>
</dbReference>
<dbReference type="PROSITE" id="PS50109">
    <property type="entry name" value="HIS_KIN"/>
    <property type="match status" value="1"/>
</dbReference>
<dbReference type="InterPro" id="IPR000014">
    <property type="entry name" value="PAS"/>
</dbReference>
<evidence type="ECO:0000256" key="10">
    <source>
        <dbReference type="ARBA" id="ARBA00022840"/>
    </source>
</evidence>
<keyword evidence="14" id="KW-0472">Membrane</keyword>
<evidence type="ECO:0000259" key="17">
    <source>
        <dbReference type="PROSITE" id="PS50113"/>
    </source>
</evidence>
<dbReference type="SUPFAM" id="SSF55874">
    <property type="entry name" value="ATPase domain of HSP90 chaperone/DNA topoisomerase II/histidine kinase"/>
    <property type="match status" value="1"/>
</dbReference>
<evidence type="ECO:0000256" key="6">
    <source>
        <dbReference type="ARBA" id="ARBA00022679"/>
    </source>
</evidence>
<dbReference type="EC" id="2.7.13.3" evidence="3"/>
<feature type="domain" description="HAMP" evidence="18">
    <location>
        <begin position="420"/>
        <end position="473"/>
    </location>
</feature>
<evidence type="ECO:0000256" key="13">
    <source>
        <dbReference type="SAM" id="Coils"/>
    </source>
</evidence>
<reference evidence="19 20" key="1">
    <citation type="submission" date="2016-10" db="EMBL/GenBank/DDBJ databases">
        <authorList>
            <person name="de Groot N.N."/>
        </authorList>
    </citation>
    <scope>NUCLEOTIDE SEQUENCE [LARGE SCALE GENOMIC DNA]</scope>
    <source>
        <strain evidence="19 20">DSM 9990</strain>
    </source>
</reference>
<evidence type="ECO:0000256" key="8">
    <source>
        <dbReference type="ARBA" id="ARBA00022741"/>
    </source>
</evidence>
<feature type="domain" description="PAC" evidence="17">
    <location>
        <begin position="747"/>
        <end position="799"/>
    </location>
</feature>
<evidence type="ECO:0000256" key="2">
    <source>
        <dbReference type="ARBA" id="ARBA00004651"/>
    </source>
</evidence>
<keyword evidence="11 14" id="KW-1133">Transmembrane helix</keyword>
<dbReference type="CDD" id="cd00082">
    <property type="entry name" value="HisKA"/>
    <property type="match status" value="1"/>
</dbReference>
<dbReference type="PANTHER" id="PTHR43065:SF10">
    <property type="entry name" value="PEROXIDE STRESS-ACTIVATED HISTIDINE KINASE MAK3"/>
    <property type="match status" value="1"/>
</dbReference>
<keyword evidence="8" id="KW-0547">Nucleotide-binding</keyword>
<dbReference type="GO" id="GO:0005524">
    <property type="term" value="F:ATP binding"/>
    <property type="evidence" value="ECO:0007669"/>
    <property type="project" value="UniProtKB-KW"/>
</dbReference>
<name>A0A1I4TXL7_9BACT</name>
<evidence type="ECO:0000256" key="5">
    <source>
        <dbReference type="ARBA" id="ARBA00022553"/>
    </source>
</evidence>
<dbReference type="EMBL" id="FOUU01000004">
    <property type="protein sequence ID" value="SFM81492.1"/>
    <property type="molecule type" value="Genomic_DNA"/>
</dbReference>
<dbReference type="InterPro" id="IPR005467">
    <property type="entry name" value="His_kinase_dom"/>
</dbReference>
<dbReference type="Gene3D" id="1.10.287.130">
    <property type="match status" value="1"/>
</dbReference>
<dbReference type="InterPro" id="IPR013656">
    <property type="entry name" value="PAS_4"/>
</dbReference>
<dbReference type="InterPro" id="IPR029151">
    <property type="entry name" value="Sensor-like_sf"/>
</dbReference>
<dbReference type="PROSITE" id="PS50112">
    <property type="entry name" value="PAS"/>
    <property type="match status" value="1"/>
</dbReference>
<dbReference type="InterPro" id="IPR035965">
    <property type="entry name" value="PAS-like_dom_sf"/>
</dbReference>
<keyword evidence="13" id="KW-0175">Coiled coil</keyword>
<keyword evidence="20" id="KW-1185">Reference proteome</keyword>
<evidence type="ECO:0000256" key="9">
    <source>
        <dbReference type="ARBA" id="ARBA00022777"/>
    </source>
</evidence>
<evidence type="ECO:0000256" key="4">
    <source>
        <dbReference type="ARBA" id="ARBA00022475"/>
    </source>
</evidence>
<feature type="transmembrane region" description="Helical" evidence="14">
    <location>
        <begin position="401"/>
        <end position="418"/>
    </location>
</feature>
<evidence type="ECO:0000256" key="7">
    <source>
        <dbReference type="ARBA" id="ARBA00022692"/>
    </source>
</evidence>
<dbReference type="InterPro" id="IPR003661">
    <property type="entry name" value="HisK_dim/P_dom"/>
</dbReference>
<dbReference type="Pfam" id="PF13185">
    <property type="entry name" value="GAF_2"/>
    <property type="match status" value="1"/>
</dbReference>
<evidence type="ECO:0000259" key="18">
    <source>
        <dbReference type="PROSITE" id="PS50885"/>
    </source>
</evidence>
<dbReference type="OrthoDB" id="5437527at2"/>
<dbReference type="InterPro" id="IPR003594">
    <property type="entry name" value="HATPase_dom"/>
</dbReference>
<dbReference type="STRING" id="39841.SAMN05660836_01583"/>
<dbReference type="PROSITE" id="PS50113">
    <property type="entry name" value="PAC"/>
    <property type="match status" value="1"/>
</dbReference>
<dbReference type="RefSeq" id="WP_093394808.1">
    <property type="nucleotide sequence ID" value="NZ_FOUU01000004.1"/>
</dbReference>
<dbReference type="PANTHER" id="PTHR43065">
    <property type="entry name" value="SENSOR HISTIDINE KINASE"/>
    <property type="match status" value="1"/>
</dbReference>
<dbReference type="SUPFAM" id="SSF103190">
    <property type="entry name" value="Sensory domain-like"/>
    <property type="match status" value="1"/>
</dbReference>
<dbReference type="Proteomes" id="UP000199611">
    <property type="component" value="Unassembled WGS sequence"/>
</dbReference>
<dbReference type="Pfam" id="PF00512">
    <property type="entry name" value="HisKA"/>
    <property type="match status" value="1"/>
</dbReference>
<keyword evidence="10" id="KW-0067">ATP-binding</keyword>
<organism evidence="19 20">
    <name type="scientific">Thermodesulforhabdus norvegica</name>
    <dbReference type="NCBI Taxonomy" id="39841"/>
    <lineage>
        <taxon>Bacteria</taxon>
        <taxon>Pseudomonadati</taxon>
        <taxon>Thermodesulfobacteriota</taxon>
        <taxon>Syntrophobacteria</taxon>
        <taxon>Syntrophobacterales</taxon>
        <taxon>Thermodesulforhabdaceae</taxon>
        <taxon>Thermodesulforhabdus</taxon>
    </lineage>
</organism>
<evidence type="ECO:0000256" key="14">
    <source>
        <dbReference type="SAM" id="Phobius"/>
    </source>
</evidence>
<dbReference type="Pfam" id="PF02518">
    <property type="entry name" value="HATPase_c"/>
    <property type="match status" value="1"/>
</dbReference>
<comment type="subcellular location">
    <subcellularLocation>
        <location evidence="2">Cell membrane</location>
        <topology evidence="2">Multi-pass membrane protein</topology>
    </subcellularLocation>
</comment>
<keyword evidence="9" id="KW-0418">Kinase</keyword>
<evidence type="ECO:0000259" key="15">
    <source>
        <dbReference type="PROSITE" id="PS50109"/>
    </source>
</evidence>
<dbReference type="GO" id="GO:0005886">
    <property type="term" value="C:plasma membrane"/>
    <property type="evidence" value="ECO:0007669"/>
    <property type="project" value="UniProtKB-SubCell"/>
</dbReference>
<dbReference type="PRINTS" id="PR00344">
    <property type="entry name" value="BCTRLSENSOR"/>
</dbReference>
<dbReference type="Gene3D" id="6.10.340.10">
    <property type="match status" value="1"/>
</dbReference>
<dbReference type="Pfam" id="PF08448">
    <property type="entry name" value="PAS_4"/>
    <property type="match status" value="1"/>
</dbReference>
<dbReference type="PROSITE" id="PS50885">
    <property type="entry name" value="HAMP"/>
    <property type="match status" value="1"/>
</dbReference>
<sequence length="1034" mass="117058">MKWTITRKLISFCLVVSLVPLIILGIFTVHSIRKIGEQAAVSSSRELEIKIRESLELRAIELANRVSEFLRACEADLHTLELLPRDPEVYRQFSLNKRGIVWTRVGTNENFKEVHLSIPLYREVAFIDPQGNEVIKIRNDQVVPFDELRNVRDPANTEYGVETYFVEAAELPAGEIYVSHVTGWYVTRDEQLMGVSSVEEAIEGKKYEGVVRFASPIRGDDGHLQGVVVLSLDHQHLMEFTQHVLPTEERFVVFPSYNSGNYAFMFDDEGWIITHPKFWDIRGIKPDGSFFDPTSPDYERMVRTGLAPFNLDHVHFIHPNYAFIAEQVRKGRSGVTNTFNVGGIPRVMAYAPIFYNRGPYRKHGIFGGITIGIRTEKFNEPAEKTGRQIELIVGVMKKNQIVVLLFAVVSAIIGALILSRRLTLPLVRLTDEVRRLARGEPPLRKEPMKTGDETEILWERFLEMTSEIARHHRELRETLDELAKSRREISRYSRRLERQVTILKRINELSQYLGATLDPQLVLQKVLETVVQGIGFDRSILYLYDAETDSLKCFGTVGFSHHEETLARRGVYRVGVHDCTPVRVFRESRTLYIGGVNSDPMATELDKKIASIAGINHYVFTPLIAEGKGIGVLGADNARSGRIITEQDIESLEILAGVASRAIERSTLYGKILEERNFIRAVFTQMIHGLITMDTEGIITSVNDRAADLFRMKAEDVVGRHYNEVLSNHEALCRRIQRFLLCNTDKQSFEIEMHEDGNGVERYLDVQFSRICRDVDSDIILMFLRDVTERKKLEEHIQRSNRLVSLGTLAAGIAHEIRNPLTGLSLLLDDIHDHLESNPSTRDSAALVRKALHELDRLEELVDNLVQFAAQKGRNRPVKADLRPVIDRLVFFIRKHCKQQKIDLTVSVPDSLPEVVMDPNRIQQALLNLTLNALQAMPNGGRLTIALKTVKPFETVTGRECVRISVADTGMGIQPEDLPFIFDPFFTRHFSGTGLGLSIVHSIIVEHGGWIGVNSRPGEGTMFTVDLPVDGKAG</sequence>
<dbReference type="InterPro" id="IPR029016">
    <property type="entry name" value="GAF-like_dom_sf"/>
</dbReference>
<comment type="catalytic activity">
    <reaction evidence="1">
        <text>ATP + protein L-histidine = ADP + protein N-phospho-L-histidine.</text>
        <dbReference type="EC" id="2.7.13.3"/>
    </reaction>
</comment>
<dbReference type="CDD" id="cd00130">
    <property type="entry name" value="PAS"/>
    <property type="match status" value="1"/>
</dbReference>
<evidence type="ECO:0000256" key="12">
    <source>
        <dbReference type="ARBA" id="ARBA00023012"/>
    </source>
</evidence>
<keyword evidence="4" id="KW-1003">Cell membrane</keyword>
<feature type="coiled-coil region" evidence="13">
    <location>
        <begin position="468"/>
        <end position="495"/>
    </location>
</feature>
<keyword evidence="12" id="KW-0902">Two-component regulatory system</keyword>
<evidence type="ECO:0000256" key="11">
    <source>
        <dbReference type="ARBA" id="ARBA00022989"/>
    </source>
</evidence>
<proteinExistence type="predicted"/>
<accession>A0A1I4TXL7</accession>
<protein>
    <recommendedName>
        <fullName evidence="3">histidine kinase</fullName>
        <ecNumber evidence="3">2.7.13.3</ecNumber>
    </recommendedName>
</protein>
<evidence type="ECO:0000313" key="20">
    <source>
        <dbReference type="Proteomes" id="UP000199611"/>
    </source>
</evidence>